<evidence type="ECO:0000313" key="5">
    <source>
        <dbReference type="EMBL" id="KAK1749884.1"/>
    </source>
</evidence>
<gene>
    <name evidence="5" type="ORF">QBC47DRAFT_439592</name>
</gene>
<protein>
    <submittedName>
        <fullName evidence="5">Glycosyl transferase family group 2-domain-containing protein</fullName>
    </submittedName>
</protein>
<dbReference type="InterPro" id="IPR057688">
    <property type="entry name" value="DUF7928"/>
</dbReference>
<dbReference type="InterPro" id="IPR001173">
    <property type="entry name" value="Glyco_trans_2-like"/>
</dbReference>
<sequence>MTTTTAAAASTPAISLRSLTDSDLCRRNGSSTAVSVTAEDLESNVDDSTHPQSSRPRSNVSTYSTPTDDFRYRTMATYLESRIRVNGWAPDSSSDPWFGVLLRQSRNHYACVPVNINPVLLAAVQRINVGIAFTMRPQVLSGILDTLTRDQTDLKLSDGSQMQILPSLSSLSPATVKKFQYHCLLRKERTILVWHDDLDQILPHASYLEERLLSLVWGTGALPFSLLSLDPSRPASVFSDATSVQRSSPRPVPGEKQPPLAHNDSQDRLDEDESTESPESLDRPVMLKSAVFIGAGLATGLFLFFGLSLAQIVTDCMMDGSWKRMALLVCAPFLLMVGLFFFLIVFTNIFQLIGPIGTYMTNSRFYSPLRPSLRRAYQNGFTPPHITIQMPVYKEGLETVIKPTVRSLQACIGHYESHGGTASIFINDDGLRLLSEEDAQARRDFYTNNNIGWVARPKHGDDGFLRKGKFKKASNMNFCLNISQKVEALLQRLVEEKYQGHDMIDEEEEEELYQQALQQVLKENPLAQAHGNIRIGEFILIVDSDTRVPPDCLLYGAAEMFLSPEVAIVQHSTGVMQVTRDYFENGITFFTNMVYTAIRFAIGSGEIAPFVGHNAFLRWAAIQAVGRKQDDDYVAYWSESHVSEDFDIALRVQIAGSIVRVASYHGDGFQEGVSLTIYDEITRWKKYAYGCSEMIFHPLYQWPYKGPFAPLIRQFLFSDIQFSSKVCITAYIWSYFAIGSGLPLSLLNYILVGWFPDYIDHFYLPSWKVFVSLIFVFNILGNIALAVLRYRTCEKSLLSSLWENFKWTPMMAIFFSGLSFHVSAALLCHLLHIDMQWGATSKEKTDSNFFEEVPRIVNNFKYMYIVIILLSAMMVYLACFAPRGWIIDDFTAIVPLAVNVACHALTPLVLNPSLMIFNY</sequence>
<keyword evidence="2" id="KW-0812">Transmembrane</keyword>
<evidence type="ECO:0000256" key="1">
    <source>
        <dbReference type="SAM" id="MobiDB-lite"/>
    </source>
</evidence>
<dbReference type="Pfam" id="PF25550">
    <property type="entry name" value="DUF7928"/>
    <property type="match status" value="1"/>
</dbReference>
<accession>A0AAJ0B311</accession>
<keyword evidence="2" id="KW-0472">Membrane</keyword>
<dbReference type="EMBL" id="MU839851">
    <property type="protein sequence ID" value="KAK1749884.1"/>
    <property type="molecule type" value="Genomic_DNA"/>
</dbReference>
<dbReference type="SUPFAM" id="SSF53448">
    <property type="entry name" value="Nucleotide-diphospho-sugar transferases"/>
    <property type="match status" value="1"/>
</dbReference>
<dbReference type="PANTHER" id="PTHR35408:SF2">
    <property type="entry name" value="GLYCOSYLTRANSFERASE 2-LIKE DOMAIN-CONTAINING PROTEIN"/>
    <property type="match status" value="1"/>
</dbReference>
<keyword evidence="6" id="KW-1185">Reference proteome</keyword>
<reference evidence="5" key="1">
    <citation type="submission" date="2023-06" db="EMBL/GenBank/DDBJ databases">
        <title>Genome-scale phylogeny and comparative genomics of the fungal order Sordariales.</title>
        <authorList>
            <consortium name="Lawrence Berkeley National Laboratory"/>
            <person name="Hensen N."/>
            <person name="Bonometti L."/>
            <person name="Westerberg I."/>
            <person name="Brannstrom I.O."/>
            <person name="Guillou S."/>
            <person name="Cros-Aarteil S."/>
            <person name="Calhoun S."/>
            <person name="Haridas S."/>
            <person name="Kuo A."/>
            <person name="Mondo S."/>
            <person name="Pangilinan J."/>
            <person name="Riley R."/>
            <person name="Labutti K."/>
            <person name="Andreopoulos B."/>
            <person name="Lipzen A."/>
            <person name="Chen C."/>
            <person name="Yanf M."/>
            <person name="Daum C."/>
            <person name="Ng V."/>
            <person name="Clum A."/>
            <person name="Steindorff A."/>
            <person name="Ohm R."/>
            <person name="Martin F."/>
            <person name="Silar P."/>
            <person name="Natvig D."/>
            <person name="Lalanne C."/>
            <person name="Gautier V."/>
            <person name="Ament-Velasquez S.L."/>
            <person name="Kruys A."/>
            <person name="Hutchinson M.I."/>
            <person name="Powell A.J."/>
            <person name="Barry K."/>
            <person name="Miller A.N."/>
            <person name="Grigoriev I.V."/>
            <person name="Debuchy R."/>
            <person name="Gladieux P."/>
            <person name="Thoren M.H."/>
            <person name="Johannesson H."/>
        </authorList>
    </citation>
    <scope>NUCLEOTIDE SEQUENCE</scope>
    <source>
        <strain evidence="5">PSN4</strain>
    </source>
</reference>
<feature type="transmembrane region" description="Helical" evidence="2">
    <location>
        <begin position="290"/>
        <end position="313"/>
    </location>
</feature>
<feature type="region of interest" description="Disordered" evidence="1">
    <location>
        <begin position="35"/>
        <end position="66"/>
    </location>
</feature>
<name>A0AAJ0B311_9PEZI</name>
<keyword evidence="5" id="KW-0808">Transferase</keyword>
<dbReference type="Pfam" id="PF13632">
    <property type="entry name" value="Glyco_trans_2_3"/>
    <property type="match status" value="1"/>
</dbReference>
<feature type="transmembrane region" description="Helical" evidence="2">
    <location>
        <begin position="810"/>
        <end position="832"/>
    </location>
</feature>
<dbReference type="AlphaFoldDB" id="A0AAJ0B311"/>
<dbReference type="InterPro" id="IPR029044">
    <property type="entry name" value="Nucleotide-diphossugar_trans"/>
</dbReference>
<comment type="caution">
    <text evidence="5">The sequence shown here is derived from an EMBL/GenBank/DDBJ whole genome shotgun (WGS) entry which is preliminary data.</text>
</comment>
<keyword evidence="2" id="KW-1133">Transmembrane helix</keyword>
<feature type="domain" description="Glycosyltransferase 2-like" evidence="3">
    <location>
        <begin position="538"/>
        <end position="773"/>
    </location>
</feature>
<feature type="transmembrane region" description="Helical" evidence="2">
    <location>
        <begin position="862"/>
        <end position="886"/>
    </location>
</feature>
<dbReference type="GO" id="GO:0016740">
    <property type="term" value="F:transferase activity"/>
    <property type="evidence" value="ECO:0007669"/>
    <property type="project" value="UniProtKB-KW"/>
</dbReference>
<evidence type="ECO:0000259" key="3">
    <source>
        <dbReference type="Pfam" id="PF13632"/>
    </source>
</evidence>
<proteinExistence type="predicted"/>
<evidence type="ECO:0000313" key="6">
    <source>
        <dbReference type="Proteomes" id="UP001239445"/>
    </source>
</evidence>
<evidence type="ECO:0000259" key="4">
    <source>
        <dbReference type="Pfam" id="PF25550"/>
    </source>
</evidence>
<feature type="domain" description="DUF7928" evidence="4">
    <location>
        <begin position="71"/>
        <end position="221"/>
    </location>
</feature>
<feature type="transmembrane region" description="Helical" evidence="2">
    <location>
        <begin position="325"/>
        <end position="346"/>
    </location>
</feature>
<feature type="transmembrane region" description="Helical" evidence="2">
    <location>
        <begin position="767"/>
        <end position="790"/>
    </location>
</feature>
<dbReference type="Proteomes" id="UP001239445">
    <property type="component" value="Unassembled WGS sequence"/>
</dbReference>
<feature type="region of interest" description="Disordered" evidence="1">
    <location>
        <begin position="240"/>
        <end position="281"/>
    </location>
</feature>
<evidence type="ECO:0000256" key="2">
    <source>
        <dbReference type="SAM" id="Phobius"/>
    </source>
</evidence>
<dbReference type="Gene3D" id="3.90.550.10">
    <property type="entry name" value="Spore Coat Polysaccharide Biosynthesis Protein SpsA, Chain A"/>
    <property type="match status" value="1"/>
</dbReference>
<dbReference type="PANTHER" id="PTHR35408">
    <property type="entry name" value="CHROMOSOME 15, WHOLE GENOME SHOTGUN SEQUENCE"/>
    <property type="match status" value="1"/>
</dbReference>
<feature type="compositionally biased region" description="Polar residues" evidence="1">
    <location>
        <begin position="50"/>
        <end position="66"/>
    </location>
</feature>
<feature type="transmembrane region" description="Helical" evidence="2">
    <location>
        <begin position="892"/>
        <end position="910"/>
    </location>
</feature>
<organism evidence="5 6">
    <name type="scientific">Echria macrotheca</name>
    <dbReference type="NCBI Taxonomy" id="438768"/>
    <lineage>
        <taxon>Eukaryota</taxon>
        <taxon>Fungi</taxon>
        <taxon>Dikarya</taxon>
        <taxon>Ascomycota</taxon>
        <taxon>Pezizomycotina</taxon>
        <taxon>Sordariomycetes</taxon>
        <taxon>Sordariomycetidae</taxon>
        <taxon>Sordariales</taxon>
        <taxon>Schizotheciaceae</taxon>
        <taxon>Echria</taxon>
    </lineage>
</organism>
<feature type="transmembrane region" description="Helical" evidence="2">
    <location>
        <begin position="732"/>
        <end position="755"/>
    </location>
</feature>